<keyword evidence="1" id="KW-0472">Membrane</keyword>
<dbReference type="Proteomes" id="UP000297245">
    <property type="component" value="Unassembled WGS sequence"/>
</dbReference>
<proteinExistence type="predicted"/>
<keyword evidence="1" id="KW-0812">Transmembrane</keyword>
<feature type="transmembrane region" description="Helical" evidence="1">
    <location>
        <begin position="62"/>
        <end position="89"/>
    </location>
</feature>
<feature type="transmembrane region" description="Helical" evidence="1">
    <location>
        <begin position="14"/>
        <end position="42"/>
    </location>
</feature>
<sequence length="312" mass="34767">MMGSVSQDTTTGDILFMVLVMSIQYFLYGLYTILFVLSIWVLQQSSATTKSKASVKANRLHFTSMIAIFIFTTSTIILHSILNGQLILLNQFQGNTFKKKSLPRVINNLHVATLMVFLTTNLITDLLIIYRMYCIWDKKRNVVLVPLVISVLSHVCGLIATPLITPNQGNLEFLRIQDISLSAFIIINLVNNLVVTFLNVKRIWKINKAAKGISSLISNVRYYTRVITIIIESGILYAVTHIMLLIAVVLLNGWKTAVSAPTTVIPIFLPPLASVPTLIIVQAGMRKKVQMSKDEGAVKVTWQTQLGSEELG</sequence>
<feature type="transmembrane region" description="Helical" evidence="1">
    <location>
        <begin position="109"/>
        <end position="130"/>
    </location>
</feature>
<name>A0A4S8L3G5_DENBC</name>
<evidence type="ECO:0000313" key="3">
    <source>
        <dbReference type="Proteomes" id="UP000297245"/>
    </source>
</evidence>
<protein>
    <recommendedName>
        <fullName evidence="4">G-protein coupled receptors family 1 profile domain-containing protein</fullName>
    </recommendedName>
</protein>
<dbReference type="EMBL" id="ML179690">
    <property type="protein sequence ID" value="THU83042.1"/>
    <property type="molecule type" value="Genomic_DNA"/>
</dbReference>
<feature type="transmembrane region" description="Helical" evidence="1">
    <location>
        <begin position="142"/>
        <end position="164"/>
    </location>
</feature>
<dbReference type="OrthoDB" id="3019750at2759"/>
<feature type="transmembrane region" description="Helical" evidence="1">
    <location>
        <begin position="179"/>
        <end position="201"/>
    </location>
</feature>
<evidence type="ECO:0000256" key="1">
    <source>
        <dbReference type="SAM" id="Phobius"/>
    </source>
</evidence>
<dbReference type="AlphaFoldDB" id="A0A4S8L3G5"/>
<feature type="transmembrane region" description="Helical" evidence="1">
    <location>
        <begin position="222"/>
        <end position="251"/>
    </location>
</feature>
<keyword evidence="3" id="KW-1185">Reference proteome</keyword>
<evidence type="ECO:0000313" key="2">
    <source>
        <dbReference type="EMBL" id="THU83042.1"/>
    </source>
</evidence>
<organism evidence="2 3">
    <name type="scientific">Dendrothele bispora (strain CBS 962.96)</name>
    <dbReference type="NCBI Taxonomy" id="1314807"/>
    <lineage>
        <taxon>Eukaryota</taxon>
        <taxon>Fungi</taxon>
        <taxon>Dikarya</taxon>
        <taxon>Basidiomycota</taxon>
        <taxon>Agaricomycotina</taxon>
        <taxon>Agaricomycetes</taxon>
        <taxon>Agaricomycetidae</taxon>
        <taxon>Agaricales</taxon>
        <taxon>Agaricales incertae sedis</taxon>
        <taxon>Dendrothele</taxon>
    </lineage>
</organism>
<keyword evidence="1" id="KW-1133">Transmembrane helix</keyword>
<evidence type="ECO:0008006" key="4">
    <source>
        <dbReference type="Google" id="ProtNLM"/>
    </source>
</evidence>
<reference evidence="2 3" key="1">
    <citation type="journal article" date="2019" name="Nat. Ecol. Evol.">
        <title>Megaphylogeny resolves global patterns of mushroom evolution.</title>
        <authorList>
            <person name="Varga T."/>
            <person name="Krizsan K."/>
            <person name="Foldi C."/>
            <person name="Dima B."/>
            <person name="Sanchez-Garcia M."/>
            <person name="Sanchez-Ramirez S."/>
            <person name="Szollosi G.J."/>
            <person name="Szarkandi J.G."/>
            <person name="Papp V."/>
            <person name="Albert L."/>
            <person name="Andreopoulos W."/>
            <person name="Angelini C."/>
            <person name="Antonin V."/>
            <person name="Barry K.W."/>
            <person name="Bougher N.L."/>
            <person name="Buchanan P."/>
            <person name="Buyck B."/>
            <person name="Bense V."/>
            <person name="Catcheside P."/>
            <person name="Chovatia M."/>
            <person name="Cooper J."/>
            <person name="Damon W."/>
            <person name="Desjardin D."/>
            <person name="Finy P."/>
            <person name="Geml J."/>
            <person name="Haridas S."/>
            <person name="Hughes K."/>
            <person name="Justo A."/>
            <person name="Karasinski D."/>
            <person name="Kautmanova I."/>
            <person name="Kiss B."/>
            <person name="Kocsube S."/>
            <person name="Kotiranta H."/>
            <person name="LaButti K.M."/>
            <person name="Lechner B.E."/>
            <person name="Liimatainen K."/>
            <person name="Lipzen A."/>
            <person name="Lukacs Z."/>
            <person name="Mihaltcheva S."/>
            <person name="Morgado L.N."/>
            <person name="Niskanen T."/>
            <person name="Noordeloos M.E."/>
            <person name="Ohm R.A."/>
            <person name="Ortiz-Santana B."/>
            <person name="Ovrebo C."/>
            <person name="Racz N."/>
            <person name="Riley R."/>
            <person name="Savchenko A."/>
            <person name="Shiryaev A."/>
            <person name="Soop K."/>
            <person name="Spirin V."/>
            <person name="Szebenyi C."/>
            <person name="Tomsovsky M."/>
            <person name="Tulloss R.E."/>
            <person name="Uehling J."/>
            <person name="Grigoriev I.V."/>
            <person name="Vagvolgyi C."/>
            <person name="Papp T."/>
            <person name="Martin F.M."/>
            <person name="Miettinen O."/>
            <person name="Hibbett D.S."/>
            <person name="Nagy L.G."/>
        </authorList>
    </citation>
    <scope>NUCLEOTIDE SEQUENCE [LARGE SCALE GENOMIC DNA]</scope>
    <source>
        <strain evidence="2 3">CBS 962.96</strain>
    </source>
</reference>
<accession>A0A4S8L3G5</accession>
<gene>
    <name evidence="2" type="ORF">K435DRAFT_436158</name>
</gene>
<feature type="transmembrane region" description="Helical" evidence="1">
    <location>
        <begin position="263"/>
        <end position="283"/>
    </location>
</feature>